<dbReference type="EMBL" id="BAABFO010000016">
    <property type="protein sequence ID" value="GAA4336972.1"/>
    <property type="molecule type" value="Genomic_DNA"/>
</dbReference>
<dbReference type="InterPro" id="IPR037914">
    <property type="entry name" value="SpoVT-AbrB_sf"/>
</dbReference>
<dbReference type="InterPro" id="IPR047976">
    <property type="entry name" value="Anti_VapB2-like"/>
</dbReference>
<name>A0ABP8HBA9_9BURK</name>
<dbReference type="InterPro" id="IPR051734">
    <property type="entry name" value="VapB_TA_antitoxins"/>
</dbReference>
<sequence length="77" mass="8635">MAISTVFTNNRTQAVRLPAESRFPAHVKKVTVRTVGVERIIAPAESTWDSFFLGENAATEDFMAERASQHQDEREAL</sequence>
<keyword evidence="2" id="KW-1185">Reference proteome</keyword>
<evidence type="ECO:0000313" key="2">
    <source>
        <dbReference type="Proteomes" id="UP001501671"/>
    </source>
</evidence>
<comment type="caution">
    <text evidence="1">The sequence shown here is derived from an EMBL/GenBank/DDBJ whole genome shotgun (WGS) entry which is preliminary data.</text>
</comment>
<reference evidence="2" key="1">
    <citation type="journal article" date="2019" name="Int. J. Syst. Evol. Microbiol.">
        <title>The Global Catalogue of Microorganisms (GCM) 10K type strain sequencing project: providing services to taxonomists for standard genome sequencing and annotation.</title>
        <authorList>
            <consortium name="The Broad Institute Genomics Platform"/>
            <consortium name="The Broad Institute Genome Sequencing Center for Infectious Disease"/>
            <person name="Wu L."/>
            <person name="Ma J."/>
        </authorList>
    </citation>
    <scope>NUCLEOTIDE SEQUENCE [LARGE SCALE GENOMIC DNA]</scope>
    <source>
        <strain evidence="2">JCM 17666</strain>
    </source>
</reference>
<protein>
    <submittedName>
        <fullName evidence="1">Type II toxin-antitoxin system VapB family antitoxin</fullName>
    </submittedName>
</protein>
<accession>A0ABP8HBA9</accession>
<dbReference type="Gene3D" id="2.10.260.10">
    <property type="match status" value="1"/>
</dbReference>
<dbReference type="NCBIfam" id="NF040493">
    <property type="entry name" value="TA_anti_VapB"/>
    <property type="match status" value="1"/>
</dbReference>
<dbReference type="SUPFAM" id="SSF89447">
    <property type="entry name" value="AbrB/MazE/MraZ-like"/>
    <property type="match status" value="1"/>
</dbReference>
<dbReference type="PANTHER" id="PTHR37550:SF3">
    <property type="entry name" value="ANTITOXIN VAPB1"/>
    <property type="match status" value="1"/>
</dbReference>
<dbReference type="Proteomes" id="UP001501671">
    <property type="component" value="Unassembled WGS sequence"/>
</dbReference>
<dbReference type="RefSeq" id="WP_345250875.1">
    <property type="nucleotide sequence ID" value="NZ_BAABFO010000016.1"/>
</dbReference>
<organism evidence="1 2">
    <name type="scientific">Pigmentiphaga soli</name>
    <dbReference type="NCBI Taxonomy" id="1007095"/>
    <lineage>
        <taxon>Bacteria</taxon>
        <taxon>Pseudomonadati</taxon>
        <taxon>Pseudomonadota</taxon>
        <taxon>Betaproteobacteria</taxon>
        <taxon>Burkholderiales</taxon>
        <taxon>Alcaligenaceae</taxon>
        <taxon>Pigmentiphaga</taxon>
    </lineage>
</organism>
<evidence type="ECO:0000313" key="1">
    <source>
        <dbReference type="EMBL" id="GAA4336972.1"/>
    </source>
</evidence>
<gene>
    <name evidence="1" type="primary">vapB</name>
    <name evidence="1" type="ORF">GCM10023144_32040</name>
</gene>
<proteinExistence type="predicted"/>
<dbReference type="PANTHER" id="PTHR37550">
    <property type="entry name" value="ANTITOXIN VAPB1"/>
    <property type="match status" value="1"/>
</dbReference>